<feature type="transmembrane region" description="Helical" evidence="1">
    <location>
        <begin position="34"/>
        <end position="52"/>
    </location>
</feature>
<protein>
    <recommendedName>
        <fullName evidence="2">YcxB-like C-terminal domain-containing protein</fullName>
    </recommendedName>
</protein>
<keyword evidence="1" id="KW-1133">Transmembrane helix</keyword>
<evidence type="ECO:0000313" key="3">
    <source>
        <dbReference type="EMBL" id="AFS78133.1"/>
    </source>
</evidence>
<feature type="domain" description="YcxB-like C-terminal" evidence="2">
    <location>
        <begin position="109"/>
        <end position="168"/>
    </location>
</feature>
<dbReference type="OrthoDB" id="339559at2"/>
<dbReference type="STRING" id="1128398.Curi_c11190"/>
<dbReference type="eggNOG" id="ENOG5033EVY">
    <property type="taxonomic scope" value="Bacteria"/>
</dbReference>
<feature type="transmembrane region" description="Helical" evidence="1">
    <location>
        <begin position="58"/>
        <end position="80"/>
    </location>
</feature>
<proteinExistence type="predicted"/>
<name>K0AW95_GOTA9</name>
<dbReference type="HOGENOM" id="CLU_104164_0_0_9"/>
<dbReference type="Proteomes" id="UP000006094">
    <property type="component" value="Chromosome"/>
</dbReference>
<dbReference type="KEGG" id="cad:Curi_c11190"/>
<reference evidence="3 4" key="1">
    <citation type="journal article" date="2012" name="PLoS ONE">
        <title>The purine-utilizing bacterium Clostridium acidurici 9a: a genome-guided metabolic reconsideration.</title>
        <authorList>
            <person name="Hartwich K."/>
            <person name="Poehlein A."/>
            <person name="Daniel R."/>
        </authorList>
    </citation>
    <scope>NUCLEOTIDE SEQUENCE [LARGE SCALE GENOMIC DNA]</scope>
    <source>
        <strain evidence="4">ATCC 7906 / DSM 604 / BCRC 14475 / CIP 104303 / KCTC 5404 / NCIMB 10678 / 9a</strain>
    </source>
</reference>
<keyword evidence="4" id="KW-1185">Reference proteome</keyword>
<sequence>MDRMEASYEVRKTHLVDFSMYNIKNSKEIKRIINIQRFLTPLIFFIICFIIGKSSNELTKWLIVFGALYISWVIIYPMWYMKAVKKNIQKDMNKASDQEVVGNCTLRLEESGVIEESNTRVNETKWKNIEKLVETQEYLFVYNTENSAYVVPKEAFASESDKEDYTNMLKKYSKKELEQWK</sequence>
<dbReference type="AlphaFoldDB" id="K0AW95"/>
<gene>
    <name evidence="3" type="ordered locus">Curi_c11190</name>
</gene>
<dbReference type="Pfam" id="PF14317">
    <property type="entry name" value="YcxB"/>
    <property type="match status" value="1"/>
</dbReference>
<dbReference type="InterPro" id="IPR025588">
    <property type="entry name" value="YcxB-like_C"/>
</dbReference>
<dbReference type="EMBL" id="CP003326">
    <property type="protein sequence ID" value="AFS78133.1"/>
    <property type="molecule type" value="Genomic_DNA"/>
</dbReference>
<keyword evidence="1" id="KW-0812">Transmembrane</keyword>
<evidence type="ECO:0000313" key="4">
    <source>
        <dbReference type="Proteomes" id="UP000006094"/>
    </source>
</evidence>
<organism evidence="3 4">
    <name type="scientific">Gottschalkia acidurici (strain ATCC 7906 / DSM 604 / BCRC 14475 / CIP 104303 / KCTC 5404 / NCIMB 10678 / 9a)</name>
    <name type="common">Clostridium acidurici</name>
    <dbReference type="NCBI Taxonomy" id="1128398"/>
    <lineage>
        <taxon>Bacteria</taxon>
        <taxon>Bacillati</taxon>
        <taxon>Bacillota</taxon>
        <taxon>Tissierellia</taxon>
        <taxon>Tissierellales</taxon>
        <taxon>Gottschalkiaceae</taxon>
        <taxon>Gottschalkia</taxon>
    </lineage>
</organism>
<evidence type="ECO:0000256" key="1">
    <source>
        <dbReference type="SAM" id="Phobius"/>
    </source>
</evidence>
<keyword evidence="1" id="KW-0472">Membrane</keyword>
<accession>K0AW95</accession>
<evidence type="ECO:0000259" key="2">
    <source>
        <dbReference type="Pfam" id="PF14317"/>
    </source>
</evidence>